<feature type="non-terminal residue" evidence="1">
    <location>
        <position position="1"/>
    </location>
</feature>
<dbReference type="Proteomes" id="UP000789366">
    <property type="component" value="Unassembled WGS sequence"/>
</dbReference>
<proteinExistence type="predicted"/>
<evidence type="ECO:0000313" key="1">
    <source>
        <dbReference type="EMBL" id="CAG8704348.1"/>
    </source>
</evidence>
<reference evidence="1" key="1">
    <citation type="submission" date="2021-06" db="EMBL/GenBank/DDBJ databases">
        <authorList>
            <person name="Kallberg Y."/>
            <person name="Tangrot J."/>
            <person name="Rosling A."/>
        </authorList>
    </citation>
    <scope>NUCLEOTIDE SEQUENCE</scope>
    <source>
        <strain evidence="1">28 12/20/2015</strain>
    </source>
</reference>
<protein>
    <submittedName>
        <fullName evidence="1">4965_t:CDS:1</fullName>
    </submittedName>
</protein>
<keyword evidence="2" id="KW-1185">Reference proteome</keyword>
<feature type="non-terminal residue" evidence="1">
    <location>
        <position position="171"/>
    </location>
</feature>
<gene>
    <name evidence="1" type="ORF">SPELUC_LOCUS11440</name>
</gene>
<name>A0ACA9PFH0_9GLOM</name>
<sequence>IFTTSTTALSGIAFLPPYGGSWGNCTLNVATIFKKSFSVKLVDDSTPITPGFGDYVAGNSSLNRIYGIGFIVRLVVKDLNGVELKDYKFSNVVYYCNTSEYSTTQCDSQFTGLPSQNQTGLECCLLIENPYNNSQKANVSFDFDETSTNTNIINISANRTTHNINNEHLLL</sequence>
<evidence type="ECO:0000313" key="2">
    <source>
        <dbReference type="Proteomes" id="UP000789366"/>
    </source>
</evidence>
<accession>A0ACA9PFH0</accession>
<organism evidence="1 2">
    <name type="scientific">Cetraspora pellucida</name>
    <dbReference type="NCBI Taxonomy" id="1433469"/>
    <lineage>
        <taxon>Eukaryota</taxon>
        <taxon>Fungi</taxon>
        <taxon>Fungi incertae sedis</taxon>
        <taxon>Mucoromycota</taxon>
        <taxon>Glomeromycotina</taxon>
        <taxon>Glomeromycetes</taxon>
        <taxon>Diversisporales</taxon>
        <taxon>Gigasporaceae</taxon>
        <taxon>Cetraspora</taxon>
    </lineage>
</organism>
<comment type="caution">
    <text evidence="1">The sequence shown here is derived from an EMBL/GenBank/DDBJ whole genome shotgun (WGS) entry which is preliminary data.</text>
</comment>
<dbReference type="EMBL" id="CAJVPW010024287">
    <property type="protein sequence ID" value="CAG8704348.1"/>
    <property type="molecule type" value="Genomic_DNA"/>
</dbReference>